<keyword evidence="8" id="KW-0547">Nucleotide-binding</keyword>
<keyword evidence="9" id="KW-0342">GTP-binding</keyword>
<evidence type="ECO:0000313" key="17">
    <source>
        <dbReference type="Proteomes" id="UP000184462"/>
    </source>
</evidence>
<evidence type="ECO:0000256" key="11">
    <source>
        <dbReference type="ARBA" id="ARBA00052919"/>
    </source>
</evidence>
<evidence type="ECO:0000256" key="3">
    <source>
        <dbReference type="ARBA" id="ARBA00009516"/>
    </source>
</evidence>
<comment type="similarity">
    <text evidence="3">Belongs to the UPRTase family.</text>
</comment>
<dbReference type="AlphaFoldDB" id="A0A1M4SEE6"/>
<dbReference type="RefSeq" id="WP_073190538.1">
    <property type="nucleotide sequence ID" value="NZ_FQTW01000001.1"/>
</dbReference>
<evidence type="ECO:0000256" key="14">
    <source>
        <dbReference type="ARBA" id="ARBA00079807"/>
    </source>
</evidence>
<dbReference type="EC" id="2.4.2.9" evidence="4"/>
<dbReference type="NCBIfam" id="NF001097">
    <property type="entry name" value="PRK00129.1"/>
    <property type="match status" value="1"/>
</dbReference>
<feature type="domain" description="Phosphoribosyltransferase" evidence="15">
    <location>
        <begin position="14"/>
        <end position="214"/>
    </location>
</feature>
<reference evidence="16 17" key="1">
    <citation type="submission" date="2016-11" db="EMBL/GenBank/DDBJ databases">
        <authorList>
            <person name="Jaros S."/>
            <person name="Januszkiewicz K."/>
            <person name="Wedrychowicz H."/>
        </authorList>
    </citation>
    <scope>NUCLEOTIDE SEQUENCE [LARGE SCALE GENOMIC DNA]</scope>
    <source>
        <strain evidence="16 17">DSM 25661</strain>
    </source>
</reference>
<evidence type="ECO:0000256" key="4">
    <source>
        <dbReference type="ARBA" id="ARBA00011894"/>
    </source>
</evidence>
<evidence type="ECO:0000256" key="5">
    <source>
        <dbReference type="ARBA" id="ARBA00022533"/>
    </source>
</evidence>
<comment type="function">
    <text evidence="12">Catalyzes the conversion of uracil and 5-phospho-alpha-D-ribose 1-diphosphate (PRPP) to UMP and diphosphate.</text>
</comment>
<evidence type="ECO:0000256" key="13">
    <source>
        <dbReference type="ARBA" id="ARBA00072146"/>
    </source>
</evidence>
<dbReference type="PANTHER" id="PTHR43363:SF1">
    <property type="entry name" value="HYPOXANTHINE-GUANINE PHOSPHORIBOSYLTRANSFERASE"/>
    <property type="match status" value="1"/>
</dbReference>
<dbReference type="FunFam" id="3.40.50.2020:FF:000023">
    <property type="entry name" value="Probable uracil phosphoribosyltransferase"/>
    <property type="match status" value="1"/>
</dbReference>
<evidence type="ECO:0000256" key="9">
    <source>
        <dbReference type="ARBA" id="ARBA00023134"/>
    </source>
</evidence>
<keyword evidence="5" id="KW-0021">Allosteric enzyme</keyword>
<evidence type="ECO:0000259" key="15">
    <source>
        <dbReference type="Pfam" id="PF14681"/>
    </source>
</evidence>
<evidence type="ECO:0000256" key="2">
    <source>
        <dbReference type="ARBA" id="ARBA00005180"/>
    </source>
</evidence>
<dbReference type="GO" id="GO:0004845">
    <property type="term" value="F:uracil phosphoribosyltransferase activity"/>
    <property type="evidence" value="ECO:0007669"/>
    <property type="project" value="UniProtKB-EC"/>
</dbReference>
<dbReference type="EMBL" id="FQTW01000001">
    <property type="protein sequence ID" value="SHE30566.1"/>
    <property type="molecule type" value="Genomic_DNA"/>
</dbReference>
<keyword evidence="7 16" id="KW-0808">Transferase</keyword>
<comment type="pathway">
    <text evidence="2">Pyrimidine metabolism; UMP biosynthesis via salvage pathway; UMP from uracil: step 1/1.</text>
</comment>
<dbReference type="SUPFAM" id="SSF53271">
    <property type="entry name" value="PRTase-like"/>
    <property type="match status" value="1"/>
</dbReference>
<dbReference type="GO" id="GO:0005525">
    <property type="term" value="F:GTP binding"/>
    <property type="evidence" value="ECO:0007669"/>
    <property type="project" value="UniProtKB-KW"/>
</dbReference>
<accession>A0A1M4SEE6</accession>
<dbReference type="STRING" id="1155689.SAMN05444278_101114"/>
<dbReference type="OrthoDB" id="9781675at2"/>
<sequence length="216" mass="24161">MQVKILDQTPSILHQFLNEIRDDDYQKNNHLFRNNLKRIGEVMAYEISKSLVFEPKTITTVLGKKDSVDFLCQPVIISILRAGLALHQGFLNYFDHAENGFISANRINKNGEISIELAYKSLPNINHKTLIIADPMLATGHSMVESLQQLLSNHSPTHVHIATVVAAPEGVDYLKQKFNNLPITLWVASKDKQLNEKAYIVPGLGDAGDLAYGTKQ</sequence>
<evidence type="ECO:0000256" key="8">
    <source>
        <dbReference type="ARBA" id="ARBA00022741"/>
    </source>
</evidence>
<organism evidence="16 17">
    <name type="scientific">Psychroflexus salarius</name>
    <dbReference type="NCBI Taxonomy" id="1155689"/>
    <lineage>
        <taxon>Bacteria</taxon>
        <taxon>Pseudomonadati</taxon>
        <taxon>Bacteroidota</taxon>
        <taxon>Flavobacteriia</taxon>
        <taxon>Flavobacteriales</taxon>
        <taxon>Flavobacteriaceae</taxon>
        <taxon>Psychroflexus</taxon>
    </lineage>
</organism>
<protein>
    <recommendedName>
        <fullName evidence="13">Uracil phosphoribosyltransferase</fullName>
        <ecNumber evidence="4">2.4.2.9</ecNumber>
    </recommendedName>
    <alternativeName>
        <fullName evidence="10">UMP pyrophosphorylase</fullName>
    </alternativeName>
    <alternativeName>
        <fullName evidence="14">UPRTase</fullName>
    </alternativeName>
</protein>
<gene>
    <name evidence="16" type="ORF">SAMN05444278_101114</name>
</gene>
<evidence type="ECO:0000313" key="16">
    <source>
        <dbReference type="EMBL" id="SHE30566.1"/>
    </source>
</evidence>
<dbReference type="Pfam" id="PF14681">
    <property type="entry name" value="UPRTase"/>
    <property type="match status" value="1"/>
</dbReference>
<dbReference type="PANTHER" id="PTHR43363">
    <property type="entry name" value="HYPOXANTHINE PHOSPHORIBOSYLTRANSFERASE"/>
    <property type="match status" value="1"/>
</dbReference>
<dbReference type="InterPro" id="IPR000836">
    <property type="entry name" value="PRTase_dom"/>
</dbReference>
<evidence type="ECO:0000256" key="7">
    <source>
        <dbReference type="ARBA" id="ARBA00022679"/>
    </source>
</evidence>
<dbReference type="Gene3D" id="3.40.50.2020">
    <property type="match status" value="1"/>
</dbReference>
<evidence type="ECO:0000256" key="12">
    <source>
        <dbReference type="ARBA" id="ARBA00056901"/>
    </source>
</evidence>
<dbReference type="Proteomes" id="UP000184462">
    <property type="component" value="Unassembled WGS sequence"/>
</dbReference>
<proteinExistence type="inferred from homology"/>
<keyword evidence="6 16" id="KW-0328">Glycosyltransferase</keyword>
<evidence type="ECO:0000256" key="10">
    <source>
        <dbReference type="ARBA" id="ARBA00031082"/>
    </source>
</evidence>
<keyword evidence="17" id="KW-1185">Reference proteome</keyword>
<comment type="cofactor">
    <cofactor evidence="1">
        <name>Mg(2+)</name>
        <dbReference type="ChEBI" id="CHEBI:18420"/>
    </cofactor>
</comment>
<dbReference type="InterPro" id="IPR029057">
    <property type="entry name" value="PRTase-like"/>
</dbReference>
<evidence type="ECO:0000256" key="6">
    <source>
        <dbReference type="ARBA" id="ARBA00022676"/>
    </source>
</evidence>
<evidence type="ECO:0000256" key="1">
    <source>
        <dbReference type="ARBA" id="ARBA00001946"/>
    </source>
</evidence>
<name>A0A1M4SEE6_9FLAO</name>
<comment type="catalytic activity">
    <reaction evidence="11">
        <text>UMP + diphosphate = 5-phospho-alpha-D-ribose 1-diphosphate + uracil</text>
        <dbReference type="Rhea" id="RHEA:13017"/>
        <dbReference type="ChEBI" id="CHEBI:17568"/>
        <dbReference type="ChEBI" id="CHEBI:33019"/>
        <dbReference type="ChEBI" id="CHEBI:57865"/>
        <dbReference type="ChEBI" id="CHEBI:58017"/>
        <dbReference type="EC" id="2.4.2.9"/>
    </reaction>
</comment>
<dbReference type="CDD" id="cd06223">
    <property type="entry name" value="PRTases_typeI"/>
    <property type="match status" value="1"/>
</dbReference>